<dbReference type="AlphaFoldDB" id="A0A8J6D5V1"/>
<keyword evidence="3" id="KW-1185">Reference proteome</keyword>
<dbReference type="EMBL" id="JAHUZN010000004">
    <property type="protein sequence ID" value="KAG8496161.1"/>
    <property type="molecule type" value="Genomic_DNA"/>
</dbReference>
<evidence type="ECO:0000259" key="1">
    <source>
        <dbReference type="Pfam" id="PF13966"/>
    </source>
</evidence>
<sequence length="639" mass="72902">MALKIDMSKTYDLVAWDFLNQMMARMGFADSWIQLIKKCISTVSYSVVLNGIPGKVFIPTEGLSTLLRLAKEEGVLWGIKASRRSPQITHLLFADDWVLFGEATGKGAEAFEKVIKEYEICSGQCINYRKSTVFFSNNTSDISQLSISNRLRVEWSNNCEKYLGLSNMIGRKKSSAFQHLKDHIKMKIDSWSTRFLSQGGIKAVLQAIQAYTMGCFLLPKSICEDMEQIIAKFWWQKGQEKRGVHWCAWSNLCKLKEFGGLGFRNFAKFNLALLAKQGWRLIENPKSLLGQTLKAKCSPNSDFLNSELGNLPSYTWKSIWAAKELLKSGLVWRVGNGHNIRIEADVWVPNADSLHINHRVRGQNLVMVANLIDSNTSSWKAELIKSTFSEEDAKKIFQIPLASTTHEDFLAWRGEHTGEYTVRSGYKLLLHGNFTNSYNQMEERKCFKKMWMSDLPSKIIITAWRVISNYLPTLADLRIKRLTNEAACPRCTEGLENREHAFRNCTVTKESWNHLSVTWPENISHAEFTDWFTSIILASDAVHERKKQSGKEVAKFTLQYLQELKDIKQAQVIPTTSNSIWRPLEKGYHKINFDAAVDHKTNKSCSGIIFRDYKGNEIAIRSTIHENIPSGFEAEAITC</sequence>
<dbReference type="OrthoDB" id="1000206at2759"/>
<name>A0A8J6D5V1_9ROSI</name>
<gene>
    <name evidence="2" type="ORF">CXB51_009002</name>
</gene>
<dbReference type="PANTHER" id="PTHR33116">
    <property type="entry name" value="REVERSE TRANSCRIPTASE ZINC-BINDING DOMAIN-CONTAINING PROTEIN-RELATED-RELATED"/>
    <property type="match status" value="1"/>
</dbReference>
<dbReference type="Proteomes" id="UP000701853">
    <property type="component" value="Chromosome 4"/>
</dbReference>
<dbReference type="PANTHER" id="PTHR33116:SF86">
    <property type="entry name" value="REVERSE TRANSCRIPTASE DOMAIN-CONTAINING PROTEIN"/>
    <property type="match status" value="1"/>
</dbReference>
<evidence type="ECO:0000313" key="2">
    <source>
        <dbReference type="EMBL" id="KAG8496161.1"/>
    </source>
</evidence>
<comment type="caution">
    <text evidence="2">The sequence shown here is derived from an EMBL/GenBank/DDBJ whole genome shotgun (WGS) entry which is preliminary data.</text>
</comment>
<dbReference type="InterPro" id="IPR026960">
    <property type="entry name" value="RVT-Znf"/>
</dbReference>
<accession>A0A8J6D5V1</accession>
<proteinExistence type="predicted"/>
<protein>
    <recommendedName>
        <fullName evidence="1">Reverse transcriptase zinc-binding domain-containing protein</fullName>
    </recommendedName>
</protein>
<feature type="domain" description="Reverse transcriptase zinc-binding" evidence="1">
    <location>
        <begin position="420"/>
        <end position="512"/>
    </location>
</feature>
<organism evidence="2 3">
    <name type="scientific">Gossypium anomalum</name>
    <dbReference type="NCBI Taxonomy" id="47600"/>
    <lineage>
        <taxon>Eukaryota</taxon>
        <taxon>Viridiplantae</taxon>
        <taxon>Streptophyta</taxon>
        <taxon>Embryophyta</taxon>
        <taxon>Tracheophyta</taxon>
        <taxon>Spermatophyta</taxon>
        <taxon>Magnoliopsida</taxon>
        <taxon>eudicotyledons</taxon>
        <taxon>Gunneridae</taxon>
        <taxon>Pentapetalae</taxon>
        <taxon>rosids</taxon>
        <taxon>malvids</taxon>
        <taxon>Malvales</taxon>
        <taxon>Malvaceae</taxon>
        <taxon>Malvoideae</taxon>
        <taxon>Gossypium</taxon>
    </lineage>
</organism>
<reference evidence="2 3" key="1">
    <citation type="journal article" date="2021" name="bioRxiv">
        <title>The Gossypium anomalum genome as a resource for cotton improvement and evolutionary analysis of hybrid incompatibility.</title>
        <authorList>
            <person name="Grover C.E."/>
            <person name="Yuan D."/>
            <person name="Arick M.A."/>
            <person name="Miller E.R."/>
            <person name="Hu G."/>
            <person name="Peterson D.G."/>
            <person name="Wendel J.F."/>
            <person name="Udall J.A."/>
        </authorList>
    </citation>
    <scope>NUCLEOTIDE SEQUENCE [LARGE SCALE GENOMIC DNA]</scope>
    <source>
        <strain evidence="2">JFW-Udall</strain>
        <tissue evidence="2">Leaf</tissue>
    </source>
</reference>
<evidence type="ECO:0000313" key="3">
    <source>
        <dbReference type="Proteomes" id="UP000701853"/>
    </source>
</evidence>
<dbReference type="Pfam" id="PF13966">
    <property type="entry name" value="zf-RVT"/>
    <property type="match status" value="1"/>
</dbReference>